<dbReference type="GO" id="GO:0004674">
    <property type="term" value="F:protein serine/threonine kinase activity"/>
    <property type="evidence" value="ECO:0007669"/>
    <property type="project" value="TreeGrafter"/>
</dbReference>
<dbReference type="GO" id="GO:0005524">
    <property type="term" value="F:ATP binding"/>
    <property type="evidence" value="ECO:0007669"/>
    <property type="project" value="UniProtKB-UniRule"/>
</dbReference>
<evidence type="ECO:0000313" key="7">
    <source>
        <dbReference type="Proteomes" id="UP000708208"/>
    </source>
</evidence>
<protein>
    <recommendedName>
        <fullName evidence="5">Protein kinase domain-containing protein</fullName>
    </recommendedName>
</protein>
<gene>
    <name evidence="6" type="ORF">AFUS01_LOCUS10690</name>
</gene>
<feature type="region of interest" description="Disordered" evidence="4">
    <location>
        <begin position="105"/>
        <end position="170"/>
    </location>
</feature>
<sequence length="742" mass="83388">MQDNSGVEVFEFEYVYSLLRKRISLIRFVTSFQKRFQNSRNCEEDNMKRGPNSSLSNPAKRAKTFEGEELHYTKSGKLDMRYSSSKKYLAVNASFAATTGTPSVKVETRNRGNSLPPVYTRNGWESLNVPETTGQRRRAPENKPKPQVVSPPPQGVVRRNKSGVTTDGEEELHYTKSGRLDMRYSSSRRHLERINASYTAGTSNASAKRDRGPAVHSLPLVNRNRREPLVVGEVTPVDNVEASTLEQSHSSQELTNSPKEEIRAKSPMVIIENDIPSSVPMTRNNVPDMRTKAARDWVEEQAKRHAGLNMPVIPSWIPRQKDGTIDLNKSVVQIYLNVKDQQTPVSVIPMSVYDPDRRAKHYEKKLKKKGNFYRCLKHVLRETVPDLPCILLDNTGIIESLPHKDFDASLVSKSSSLSGGINGGNDFADDEFKIPIYIPKLDYDTLKCTIWNKKENKIGNGAFGVVYKGKHNGEDVAIKKLFLDPISSGDKNSFIKELTILAAFGDHPNLVKLTGYTVDPATIVMEYISRGSLNHLLYFCEDDLTEAKLCDARIKKRIACGIVYGMRQLHSVGIIHGDLKPANVLITDDFSAKITDFGLSRLKVKTTCSIGSHIRDDGENVVAGTASYMAPELLKSPKTVDEKTDVYSFGILLNEIVHEEEPYARDYEQLKGRGPFGAVDYASSGRRPYMNTKLVTGELYIMIISSWNWCPQDRLTFSMIGEVLRRKDLTFPSLIDIPSYFD</sequence>
<dbReference type="PROSITE" id="PS00108">
    <property type="entry name" value="PROTEIN_KINASE_ST"/>
    <property type="match status" value="1"/>
</dbReference>
<dbReference type="Proteomes" id="UP000708208">
    <property type="component" value="Unassembled WGS sequence"/>
</dbReference>
<dbReference type="Pfam" id="PF00069">
    <property type="entry name" value="Pkinase"/>
    <property type="match status" value="1"/>
</dbReference>
<name>A0A8J2JJJ4_9HEXA</name>
<feature type="compositionally biased region" description="Polar residues" evidence="4">
    <location>
        <begin position="123"/>
        <end position="133"/>
    </location>
</feature>
<comment type="caution">
    <text evidence="6">The sequence shown here is derived from an EMBL/GenBank/DDBJ whole genome shotgun (WGS) entry which is preliminary data.</text>
</comment>
<keyword evidence="1 3" id="KW-0547">Nucleotide-binding</keyword>
<dbReference type="PANTHER" id="PTHR44329">
    <property type="entry name" value="SERINE/THREONINE-PROTEIN KINASE TNNI3K-RELATED"/>
    <property type="match status" value="1"/>
</dbReference>
<dbReference type="InterPro" id="IPR000719">
    <property type="entry name" value="Prot_kinase_dom"/>
</dbReference>
<dbReference type="OrthoDB" id="4062651at2759"/>
<proteinExistence type="predicted"/>
<feature type="region of interest" description="Disordered" evidence="4">
    <location>
        <begin position="41"/>
        <end position="61"/>
    </location>
</feature>
<evidence type="ECO:0000259" key="5">
    <source>
        <dbReference type="PROSITE" id="PS50011"/>
    </source>
</evidence>
<dbReference type="InterPro" id="IPR017441">
    <property type="entry name" value="Protein_kinase_ATP_BS"/>
</dbReference>
<dbReference type="SMART" id="SM00220">
    <property type="entry name" value="S_TKc"/>
    <property type="match status" value="1"/>
</dbReference>
<feature type="domain" description="Protein kinase" evidence="5">
    <location>
        <begin position="452"/>
        <end position="731"/>
    </location>
</feature>
<organism evidence="6 7">
    <name type="scientific">Allacma fusca</name>
    <dbReference type="NCBI Taxonomy" id="39272"/>
    <lineage>
        <taxon>Eukaryota</taxon>
        <taxon>Metazoa</taxon>
        <taxon>Ecdysozoa</taxon>
        <taxon>Arthropoda</taxon>
        <taxon>Hexapoda</taxon>
        <taxon>Collembola</taxon>
        <taxon>Symphypleona</taxon>
        <taxon>Sminthuridae</taxon>
        <taxon>Allacma</taxon>
    </lineage>
</organism>
<dbReference type="EMBL" id="CAJVCH010079929">
    <property type="protein sequence ID" value="CAG7721476.1"/>
    <property type="molecule type" value="Genomic_DNA"/>
</dbReference>
<feature type="binding site" evidence="3">
    <location>
        <position position="480"/>
    </location>
    <ligand>
        <name>ATP</name>
        <dbReference type="ChEBI" id="CHEBI:30616"/>
    </ligand>
</feature>
<accession>A0A8J2JJJ4</accession>
<evidence type="ECO:0000256" key="3">
    <source>
        <dbReference type="PROSITE-ProRule" id="PRU10141"/>
    </source>
</evidence>
<evidence type="ECO:0000256" key="2">
    <source>
        <dbReference type="ARBA" id="ARBA00022840"/>
    </source>
</evidence>
<keyword evidence="2 3" id="KW-0067">ATP-binding</keyword>
<reference evidence="6" key="1">
    <citation type="submission" date="2021-06" db="EMBL/GenBank/DDBJ databases">
        <authorList>
            <person name="Hodson N. C."/>
            <person name="Mongue J. A."/>
            <person name="Jaron S. K."/>
        </authorList>
    </citation>
    <scope>NUCLEOTIDE SEQUENCE</scope>
</reference>
<keyword evidence="7" id="KW-1185">Reference proteome</keyword>
<evidence type="ECO:0000256" key="4">
    <source>
        <dbReference type="SAM" id="MobiDB-lite"/>
    </source>
</evidence>
<dbReference type="AlphaFoldDB" id="A0A8J2JJJ4"/>
<dbReference type="InterPro" id="IPR051681">
    <property type="entry name" value="Ser/Thr_Kinases-Pseudokinases"/>
</dbReference>
<dbReference type="PANTHER" id="PTHR44329:SF298">
    <property type="entry name" value="MIXED LINEAGE KINASE DOMAIN-LIKE PROTEIN"/>
    <property type="match status" value="1"/>
</dbReference>
<evidence type="ECO:0000313" key="6">
    <source>
        <dbReference type="EMBL" id="CAG7721476.1"/>
    </source>
</evidence>
<evidence type="ECO:0000256" key="1">
    <source>
        <dbReference type="ARBA" id="ARBA00022741"/>
    </source>
</evidence>
<dbReference type="PROSITE" id="PS00107">
    <property type="entry name" value="PROTEIN_KINASE_ATP"/>
    <property type="match status" value="1"/>
</dbReference>
<dbReference type="PROSITE" id="PS50011">
    <property type="entry name" value="PROTEIN_KINASE_DOM"/>
    <property type="match status" value="1"/>
</dbReference>
<dbReference type="InterPro" id="IPR008271">
    <property type="entry name" value="Ser/Thr_kinase_AS"/>
</dbReference>